<sequence>DSRVMSGKIDLACLFKLKFLSEMSDEGQLQVLDFCMHLGIIAKEYTCPECGRKMSLHERAGVVDKYEWVCRKYGPSMHYVKRSVRKGSWFSESRLSIVDLLLMTEFFVRNRSQDDVMYELGLSNGTVCDWRSLFREVCVQFCINESCKIGGVDKVVDMDECAFGERKFRRAKRVDGRWVIAGVERGSNKFFFSVVQSKSIDTLLDVVETFILPGSVVFSVCWKTYGCLKNEAFKSLAQSHSIEFKNATESAWNAVKKQLPRRTVTEQFDSYLAEYLWRRSHTEVDDLMSAFLEAVRLVYIPHTSDLLDE</sequence>
<dbReference type="WBParaSite" id="PgR048_g036_t01">
    <property type="protein sequence ID" value="PgR048_g036_t01"/>
    <property type="gene ID" value="PgR048_g036"/>
</dbReference>
<dbReference type="AlphaFoldDB" id="A0A915BNI6"/>
<dbReference type="PANTHER" id="PTHR47163">
    <property type="entry name" value="DDE_TNP_IS1595 DOMAIN-CONTAINING PROTEIN"/>
    <property type="match status" value="1"/>
</dbReference>
<protein>
    <submittedName>
        <fullName evidence="3">ISXO2-like transposase domain-containing protein</fullName>
    </submittedName>
</protein>
<evidence type="ECO:0000313" key="3">
    <source>
        <dbReference type="WBParaSite" id="PgR048_g036_t01"/>
    </source>
</evidence>
<reference evidence="3" key="1">
    <citation type="submission" date="2022-11" db="UniProtKB">
        <authorList>
            <consortium name="WormBaseParasite"/>
        </authorList>
    </citation>
    <scope>IDENTIFICATION</scope>
</reference>
<evidence type="ECO:0000313" key="2">
    <source>
        <dbReference type="Proteomes" id="UP000887569"/>
    </source>
</evidence>
<dbReference type="PANTHER" id="PTHR47163:SF2">
    <property type="entry name" value="SI:DKEY-17M8.2"/>
    <property type="match status" value="1"/>
</dbReference>
<dbReference type="InterPro" id="IPR053164">
    <property type="entry name" value="IS1016-like_transposase"/>
</dbReference>
<accession>A0A915BNI6</accession>
<proteinExistence type="predicted"/>
<dbReference type="Pfam" id="PF12762">
    <property type="entry name" value="DDE_Tnp_IS1595"/>
    <property type="match status" value="1"/>
</dbReference>
<organism evidence="2 3">
    <name type="scientific">Parascaris univalens</name>
    <name type="common">Nematode worm</name>
    <dbReference type="NCBI Taxonomy" id="6257"/>
    <lineage>
        <taxon>Eukaryota</taxon>
        <taxon>Metazoa</taxon>
        <taxon>Ecdysozoa</taxon>
        <taxon>Nematoda</taxon>
        <taxon>Chromadorea</taxon>
        <taxon>Rhabditida</taxon>
        <taxon>Spirurina</taxon>
        <taxon>Ascaridomorpha</taxon>
        <taxon>Ascaridoidea</taxon>
        <taxon>Ascarididae</taxon>
        <taxon>Parascaris</taxon>
    </lineage>
</organism>
<keyword evidence="2" id="KW-1185">Reference proteome</keyword>
<evidence type="ECO:0000259" key="1">
    <source>
        <dbReference type="SMART" id="SM01126"/>
    </source>
</evidence>
<dbReference type="SMART" id="SM01126">
    <property type="entry name" value="DDE_Tnp_IS1595"/>
    <property type="match status" value="1"/>
</dbReference>
<dbReference type="InterPro" id="IPR024445">
    <property type="entry name" value="Tnp_ISXO2-like"/>
</dbReference>
<name>A0A915BNI6_PARUN</name>
<dbReference type="Proteomes" id="UP000887569">
    <property type="component" value="Unplaced"/>
</dbReference>
<feature type="domain" description="ISXO2-like transposase" evidence="1">
    <location>
        <begin position="148"/>
        <end position="280"/>
    </location>
</feature>